<dbReference type="EMBL" id="CP035493">
    <property type="protein sequence ID" value="QAY71033.1"/>
    <property type="molecule type" value="Genomic_DNA"/>
</dbReference>
<dbReference type="Proteomes" id="UP000292118">
    <property type="component" value="Chromosome"/>
</dbReference>
<keyword evidence="4" id="KW-1185">Reference proteome</keyword>
<keyword evidence="1" id="KW-0521">NADP</keyword>
<feature type="domain" description="NAD(P)-binding" evidence="2">
    <location>
        <begin position="7"/>
        <end position="173"/>
    </location>
</feature>
<dbReference type="Gene3D" id="3.40.50.720">
    <property type="entry name" value="NAD(P)-binding Rossmann-like Domain"/>
    <property type="match status" value="1"/>
</dbReference>
<dbReference type="InterPro" id="IPR051164">
    <property type="entry name" value="NmrA-like_oxidored"/>
</dbReference>
<dbReference type="InterPro" id="IPR036291">
    <property type="entry name" value="NAD(P)-bd_dom_sf"/>
</dbReference>
<evidence type="ECO:0000256" key="1">
    <source>
        <dbReference type="ARBA" id="ARBA00022857"/>
    </source>
</evidence>
<proteinExistence type="predicted"/>
<dbReference type="PANTHER" id="PTHR42748:SF3">
    <property type="entry name" value="BLL4366 PROTEIN"/>
    <property type="match status" value="1"/>
</dbReference>
<protein>
    <submittedName>
        <fullName evidence="3">SDR family oxidoreductase</fullName>
    </submittedName>
</protein>
<dbReference type="AlphaFoldDB" id="A0A4P6F832"/>
<dbReference type="Pfam" id="PF13460">
    <property type="entry name" value="NAD_binding_10"/>
    <property type="match status" value="1"/>
</dbReference>
<reference evidence="3 4" key="1">
    <citation type="submission" date="2019-01" db="EMBL/GenBank/DDBJ databases">
        <title>Genome sequencing of strain FW10M-9.</title>
        <authorList>
            <person name="Heo J."/>
            <person name="Kim S.-J."/>
            <person name="Kim J.-S."/>
            <person name="Hong S.-B."/>
            <person name="Kwon S.-W."/>
        </authorList>
    </citation>
    <scope>NUCLEOTIDE SEQUENCE [LARGE SCALE GENOMIC DNA]</scope>
    <source>
        <strain evidence="3 4">FW10M-9</strain>
    </source>
</reference>
<gene>
    <name evidence="3" type="ORF">ET471_14160</name>
</gene>
<evidence type="ECO:0000259" key="2">
    <source>
        <dbReference type="Pfam" id="PF13460"/>
    </source>
</evidence>
<accession>A0A4P6F832</accession>
<dbReference type="PANTHER" id="PTHR42748">
    <property type="entry name" value="NITROGEN METABOLITE REPRESSION PROTEIN NMRA FAMILY MEMBER"/>
    <property type="match status" value="1"/>
</dbReference>
<dbReference type="OrthoDB" id="9771302at2"/>
<name>A0A4P6F832_9MICO</name>
<evidence type="ECO:0000313" key="4">
    <source>
        <dbReference type="Proteomes" id="UP000292118"/>
    </source>
</evidence>
<evidence type="ECO:0000313" key="3">
    <source>
        <dbReference type="EMBL" id="QAY71033.1"/>
    </source>
</evidence>
<dbReference type="RefSeq" id="WP_129189345.1">
    <property type="nucleotide sequence ID" value="NZ_CP035493.1"/>
</dbReference>
<dbReference type="SUPFAM" id="SSF51735">
    <property type="entry name" value="NAD(P)-binding Rossmann-fold domains"/>
    <property type="match status" value="1"/>
</dbReference>
<organism evidence="3 4">
    <name type="scientific">Xylanimonas protaetiae</name>
    <dbReference type="NCBI Taxonomy" id="2509457"/>
    <lineage>
        <taxon>Bacteria</taxon>
        <taxon>Bacillati</taxon>
        <taxon>Actinomycetota</taxon>
        <taxon>Actinomycetes</taxon>
        <taxon>Micrococcales</taxon>
        <taxon>Promicromonosporaceae</taxon>
        <taxon>Xylanimonas</taxon>
    </lineage>
</organism>
<dbReference type="InterPro" id="IPR016040">
    <property type="entry name" value="NAD(P)-bd_dom"/>
</dbReference>
<sequence>MKVVVIGGTGLVGSQVVALLTAQGHEAVPASPDSGVDTVTGAGLAEAFAGADVVVDLTNSRSFADDDVMAFFTTSTANQLAAEAAAGVGHHVALSIVGADRAPESGYLRAKVAQERLIHDGPVPWTVVRATQFYEFLPAIADSATSDGVVTLPTGAFQPLASSDVAAAVAQAAVAPASSTTIEVAGPERSAMDAVVRWALAAKGDPRTVVGDPEARYFGTHLDETTIVPVGDDAHLASTTLAQWTEQRAAAVAG</sequence>
<dbReference type="KEGG" id="xya:ET471_14160"/>